<dbReference type="EMBL" id="RHIB01000003">
    <property type="protein sequence ID" value="RNA67181.1"/>
    <property type="molecule type" value="Genomic_DNA"/>
</dbReference>
<comment type="similarity">
    <text evidence="1">Belongs to the glycosyl hydrolase 13 family.</text>
</comment>
<keyword evidence="2" id="KW-0378">Hydrolase</keyword>
<dbReference type="FunFam" id="3.90.400.10:FF:000002">
    <property type="entry name" value="Sucrose isomerase"/>
    <property type="match status" value="1"/>
</dbReference>
<dbReference type="GO" id="GO:0009313">
    <property type="term" value="P:oligosaccharide catabolic process"/>
    <property type="evidence" value="ECO:0007669"/>
    <property type="project" value="TreeGrafter"/>
</dbReference>
<accession>A0A3M7TNJ5</accession>
<dbReference type="InterPro" id="IPR017853">
    <property type="entry name" value="GH"/>
</dbReference>
<reference evidence="5 6" key="1">
    <citation type="submission" date="2018-10" db="EMBL/GenBank/DDBJ databases">
        <title>Bacillus Keqinensis sp. nov., a moderately halophilic bacterium isolated from a saline-alkaline lake.</title>
        <authorList>
            <person name="Wang H."/>
        </authorList>
    </citation>
    <scope>NUCLEOTIDE SEQUENCE [LARGE SCALE GENOMIC DNA]</scope>
    <source>
        <strain evidence="5 6">KQ-3</strain>
    </source>
</reference>
<feature type="domain" description="Glycosyl hydrolase family 13 catalytic" evidence="4">
    <location>
        <begin position="3"/>
        <end position="387"/>
    </location>
</feature>
<dbReference type="SUPFAM" id="SSF51011">
    <property type="entry name" value="Glycosyl hydrolase domain"/>
    <property type="match status" value="1"/>
</dbReference>
<protein>
    <submittedName>
        <fullName evidence="5">Alpha-glucosidase</fullName>
    </submittedName>
</protein>
<dbReference type="Pfam" id="PF00128">
    <property type="entry name" value="Alpha-amylase"/>
    <property type="match status" value="1"/>
</dbReference>
<dbReference type="Gene3D" id="3.90.400.10">
    <property type="entry name" value="Oligo-1,6-glucosidase, Domain 2"/>
    <property type="match status" value="1"/>
</dbReference>
<gene>
    <name evidence="5" type="ORF">EBO34_15590</name>
</gene>
<dbReference type="OrthoDB" id="9805159at2"/>
<evidence type="ECO:0000256" key="2">
    <source>
        <dbReference type="ARBA" id="ARBA00022801"/>
    </source>
</evidence>
<evidence type="ECO:0000313" key="5">
    <source>
        <dbReference type="EMBL" id="RNA67181.1"/>
    </source>
</evidence>
<dbReference type="InterPro" id="IPR006047">
    <property type="entry name" value="GH13_cat_dom"/>
</dbReference>
<dbReference type="SMART" id="SM00642">
    <property type="entry name" value="Aamy"/>
    <property type="match status" value="1"/>
</dbReference>
<evidence type="ECO:0000313" key="6">
    <source>
        <dbReference type="Proteomes" id="UP000278746"/>
    </source>
</evidence>
<name>A0A3M7TNJ5_9BACI</name>
<evidence type="ECO:0000256" key="1">
    <source>
        <dbReference type="ARBA" id="ARBA00008061"/>
    </source>
</evidence>
<dbReference type="Gene3D" id="3.20.20.80">
    <property type="entry name" value="Glycosidases"/>
    <property type="match status" value="1"/>
</dbReference>
<evidence type="ECO:0000259" key="4">
    <source>
        <dbReference type="SMART" id="SM00642"/>
    </source>
</evidence>
<dbReference type="Gene3D" id="2.60.40.1180">
    <property type="entry name" value="Golgi alpha-mannosidase II"/>
    <property type="match status" value="1"/>
</dbReference>
<dbReference type="InterPro" id="IPR045857">
    <property type="entry name" value="O16G_dom_2"/>
</dbReference>
<dbReference type="SUPFAM" id="SSF51445">
    <property type="entry name" value="(Trans)glycosidases"/>
    <property type="match status" value="1"/>
</dbReference>
<dbReference type="AlphaFoldDB" id="A0A3M7TNJ5"/>
<sequence>MPSFCDGNGDGIGDFKGITSKLDYLAELGVDAIWLTPYYVSPKVDNGYDIEDYYNVDPDYGTMNDFEDFITRAHEKGLKVIIDLVLNHTSSAHNWFLQSKSSKKNPKRDWYIWKDGTGSGPPNNWESFFGGSAWEYDEQTGQYYYHAFAKEQADLNWSNPEVKQALFEVMRFWLEKGIDGFRLDVINFLTVDRTFRNNPKDQNGEQIHLYDKDQDGILEILKEINSFVKQYDDRFLLGEVGSEDLAVLNQYLEPGLMDAVFNFNLGSMAELDSDELFLQLKKMDEQLGSNELPTLFFSSHDMSRHISRFGRPEEVIAKLMSTLILTAKGIPFIYYGDEIGIRDFCAGDITEMKDIQGLTVYKLALEEGKGEEEALEKANQSSRDKSRTPMLWNDEKYSGFSTSDPWISLSLEKTKNVSAQFSDPSSLLCYYKSLLQLRKQLPALMNGSYKRLNKKGDVIFYTKEANNQEVHVALNFSSAPQSFSDIKLSEVELVISSKRDKLDSDKGALLNLLPFEALVFTQRG</sequence>
<dbReference type="InterPro" id="IPR013780">
    <property type="entry name" value="Glyco_hydro_b"/>
</dbReference>
<evidence type="ECO:0000256" key="3">
    <source>
        <dbReference type="ARBA" id="ARBA00023295"/>
    </source>
</evidence>
<comment type="caution">
    <text evidence="5">The sequence shown here is derived from an EMBL/GenBank/DDBJ whole genome shotgun (WGS) entry which is preliminary data.</text>
</comment>
<proteinExistence type="inferred from homology"/>
<dbReference type="CDD" id="cd11333">
    <property type="entry name" value="AmyAc_SI_OligoGlu_DGase"/>
    <property type="match status" value="1"/>
</dbReference>
<keyword evidence="6" id="KW-1185">Reference proteome</keyword>
<keyword evidence="3" id="KW-0326">Glycosidase</keyword>
<dbReference type="PANTHER" id="PTHR10357">
    <property type="entry name" value="ALPHA-AMYLASE FAMILY MEMBER"/>
    <property type="match status" value="1"/>
</dbReference>
<dbReference type="PANTHER" id="PTHR10357:SF179">
    <property type="entry name" value="NEUTRAL AND BASIC AMINO ACID TRANSPORT PROTEIN RBAT"/>
    <property type="match status" value="1"/>
</dbReference>
<dbReference type="Proteomes" id="UP000278746">
    <property type="component" value="Unassembled WGS sequence"/>
</dbReference>
<dbReference type="GO" id="GO:0004556">
    <property type="term" value="F:alpha-amylase activity"/>
    <property type="evidence" value="ECO:0007669"/>
    <property type="project" value="TreeGrafter"/>
</dbReference>
<organism evidence="5 6">
    <name type="scientific">Alteribacter keqinensis</name>
    <dbReference type="NCBI Taxonomy" id="2483800"/>
    <lineage>
        <taxon>Bacteria</taxon>
        <taxon>Bacillati</taxon>
        <taxon>Bacillota</taxon>
        <taxon>Bacilli</taxon>
        <taxon>Bacillales</taxon>
        <taxon>Bacillaceae</taxon>
        <taxon>Alteribacter</taxon>
    </lineage>
</organism>